<keyword evidence="4" id="KW-1185">Reference proteome</keyword>
<dbReference type="GO" id="GO:0003677">
    <property type="term" value="F:DNA binding"/>
    <property type="evidence" value="ECO:0007669"/>
    <property type="project" value="UniProtKB-KW"/>
</dbReference>
<dbReference type="Proteomes" id="UP000020766">
    <property type="component" value="Unassembled WGS sequence"/>
</dbReference>
<dbReference type="RefSeq" id="WP_043386690.1">
    <property type="nucleotide sequence ID" value="NZ_JBOK01000023.1"/>
</dbReference>
<proteinExistence type="predicted"/>
<sequence>MQPTAPKTPRGIQEADVWAAADALLAEGHKPTIEKVRLHMGRGSPNTVAPMLEAWFSTLGARLGLNQHTQDLRNSVPTEVLEAAQGLWSAALQHAQQVADQALADREAELQQSQAQLQAQEARLAQREEGLQQQKEAMDAALKLAHAQREDLSRRLDEMQQQLQERHALVERLRLENADQRKHQEALREQHAQELQVASQERQRLAEQFAGNERRMLADLDRTRQEVEKSKKAQQEAERKAESRYEELQARYLHSEEELLSARTANLQLQQSTVVAQERVQELKALLEMRATQPTATTAVDSQADKQRTTNRSLQRRALSQRALRLPRK</sequence>
<dbReference type="AlphaFoldDB" id="A0A014NHN2"/>
<protein>
    <submittedName>
        <fullName evidence="3">DNA-binding protein</fullName>
    </submittedName>
</protein>
<feature type="compositionally biased region" description="Low complexity" evidence="1">
    <location>
        <begin position="312"/>
        <end position="329"/>
    </location>
</feature>
<evidence type="ECO:0000259" key="2">
    <source>
        <dbReference type="Pfam" id="PF11740"/>
    </source>
</evidence>
<accession>A0A014NHN2</accession>
<dbReference type="PATRIC" id="fig|1457173.3.peg.3210"/>
<organism evidence="3 4">
    <name type="scientific">Comamonas aquatica DA1877</name>
    <dbReference type="NCBI Taxonomy" id="1457173"/>
    <lineage>
        <taxon>Bacteria</taxon>
        <taxon>Pseudomonadati</taxon>
        <taxon>Pseudomonadota</taxon>
        <taxon>Betaproteobacteria</taxon>
        <taxon>Burkholderiales</taxon>
        <taxon>Comamonadaceae</taxon>
        <taxon>Comamonas</taxon>
    </lineage>
</organism>
<keyword evidence="3" id="KW-0238">DNA-binding</keyword>
<comment type="caution">
    <text evidence="3">The sequence shown here is derived from an EMBL/GenBank/DDBJ whole genome shotgun (WGS) entry which is preliminary data.</text>
</comment>
<evidence type="ECO:0000256" key="1">
    <source>
        <dbReference type="SAM" id="MobiDB-lite"/>
    </source>
</evidence>
<gene>
    <name evidence="3" type="ORF">AX13_08970</name>
</gene>
<evidence type="ECO:0000313" key="3">
    <source>
        <dbReference type="EMBL" id="EXU78948.1"/>
    </source>
</evidence>
<evidence type="ECO:0000313" key="4">
    <source>
        <dbReference type="Proteomes" id="UP000020766"/>
    </source>
</evidence>
<feature type="domain" description="KfrA N-terminal DNA-binding" evidence="2">
    <location>
        <begin position="14"/>
        <end position="134"/>
    </location>
</feature>
<reference evidence="3 4" key="1">
    <citation type="submission" date="2014-01" db="EMBL/GenBank/DDBJ databases">
        <title>Interspecies Systems Biology Uncovers Metabolites Affecting C. elegans Gene Expression and Life History Traits.</title>
        <authorList>
            <person name="Watson E."/>
            <person name="Macneil L.T."/>
            <person name="Ritter A.D."/>
            <person name="Yilmaz L.S."/>
            <person name="Rosebrock A.P."/>
            <person name="Caudy A.A."/>
            <person name="Walhout A.J."/>
        </authorList>
    </citation>
    <scope>NUCLEOTIDE SEQUENCE [LARGE SCALE GENOMIC DNA]</scope>
    <source>
        <strain evidence="3 4">DA1877</strain>
    </source>
</reference>
<dbReference type="EMBL" id="JBOK01000023">
    <property type="protein sequence ID" value="EXU78948.1"/>
    <property type="molecule type" value="Genomic_DNA"/>
</dbReference>
<feature type="compositionally biased region" description="Basic and acidic residues" evidence="1">
    <location>
        <begin position="212"/>
        <end position="243"/>
    </location>
</feature>
<dbReference type="Pfam" id="PF11740">
    <property type="entry name" value="KfrA_N"/>
    <property type="match status" value="1"/>
</dbReference>
<feature type="region of interest" description="Disordered" evidence="1">
    <location>
        <begin position="293"/>
        <end position="329"/>
    </location>
</feature>
<name>A0A014NHN2_9BURK</name>
<dbReference type="STRING" id="225991.MA05_10440"/>
<dbReference type="InterPro" id="IPR021104">
    <property type="entry name" value="KfrA_DNA-bd_N"/>
</dbReference>
<feature type="region of interest" description="Disordered" evidence="1">
    <location>
        <begin position="209"/>
        <end position="243"/>
    </location>
</feature>